<evidence type="ECO:0000256" key="6">
    <source>
        <dbReference type="NCBIfam" id="TIGR01227"/>
    </source>
</evidence>
<dbReference type="PROSITE" id="PS51409">
    <property type="entry name" value="ARGINASE_2"/>
    <property type="match status" value="1"/>
</dbReference>
<dbReference type="Gene3D" id="3.40.800.10">
    <property type="entry name" value="Ureohydrolase domain"/>
    <property type="match status" value="1"/>
</dbReference>
<feature type="binding site" evidence="7">
    <location>
        <position position="147"/>
    </location>
    <ligand>
        <name>Mn(2+)</name>
        <dbReference type="ChEBI" id="CHEBI:29035"/>
        <label>1</label>
    </ligand>
</feature>
<evidence type="ECO:0000256" key="3">
    <source>
        <dbReference type="ARBA" id="ARBA00022808"/>
    </source>
</evidence>
<dbReference type="GO" id="GO:0008783">
    <property type="term" value="F:agmatinase activity"/>
    <property type="evidence" value="ECO:0007669"/>
    <property type="project" value="TreeGrafter"/>
</dbReference>
<sequence>MPATHIPPEQWTGRDDSEDGGRARRIYQYAGDSGDRALLGFASEAGVARNKGRVGARQGPQALRKALAGFAAPTNAQPFADLGDVDVEGDDLEAGQTMLGQHIARALGQHDRVIVLGGGHETAWGSYQGLRAHFAEKRIGIINLDAHLDLREPGAAGPSSGTPFNQMRHADPDGFDYLCIGLAEESNTVALFDRAADWGVHMVMDHALIADHTAADAEIAAIAQRSDILYLTIDIDLLPHYQAPGVSAPAARGVPLSTVEHLVETVMTAADAHGCALPLADIVELSPAHDRDGMTARSAALLVRRLLCA</sequence>
<dbReference type="GO" id="GO:0019557">
    <property type="term" value="P:L-histidine catabolic process to glutamate and formate"/>
    <property type="evidence" value="ECO:0007669"/>
    <property type="project" value="UniProtKB-UniPathway"/>
</dbReference>
<keyword evidence="4 5" id="KW-0464">Manganese</keyword>
<evidence type="ECO:0000313" key="11">
    <source>
        <dbReference type="Proteomes" id="UP000256310"/>
    </source>
</evidence>
<keyword evidence="3 5" id="KW-0369">Histidine metabolism</keyword>
<feature type="binding site" evidence="5">
    <location>
        <position position="234"/>
    </location>
    <ligand>
        <name>Mn(2+)</name>
        <dbReference type="ChEBI" id="CHEBI:29035"/>
        <label>1</label>
    </ligand>
</feature>
<evidence type="ECO:0000313" key="10">
    <source>
        <dbReference type="EMBL" id="RED17774.1"/>
    </source>
</evidence>
<keyword evidence="1 5" id="KW-0479">Metal-binding</keyword>
<feature type="binding site" evidence="5 7">
    <location>
        <position position="145"/>
    </location>
    <ligand>
        <name>Mn(2+)</name>
        <dbReference type="ChEBI" id="CHEBI:29035"/>
        <label>1</label>
    </ligand>
</feature>
<feature type="binding site" evidence="5 7">
    <location>
        <position position="120"/>
    </location>
    <ligand>
        <name>Mn(2+)</name>
        <dbReference type="ChEBI" id="CHEBI:29035"/>
        <label>1</label>
    </ligand>
</feature>
<organism evidence="10 11">
    <name type="scientific">Parasphingopyxis lamellibrachiae</name>
    <dbReference type="NCBI Taxonomy" id="680125"/>
    <lineage>
        <taxon>Bacteria</taxon>
        <taxon>Pseudomonadati</taxon>
        <taxon>Pseudomonadota</taxon>
        <taxon>Alphaproteobacteria</taxon>
        <taxon>Sphingomonadales</taxon>
        <taxon>Sphingomonadaceae</taxon>
        <taxon>Parasphingopyxis</taxon>
    </lineage>
</organism>
<dbReference type="HAMAP" id="MF_00737">
    <property type="entry name" value="Formimidoylglutam"/>
    <property type="match status" value="1"/>
</dbReference>
<dbReference type="Proteomes" id="UP000256310">
    <property type="component" value="Unassembled WGS sequence"/>
</dbReference>
<dbReference type="EMBL" id="QRDP01000004">
    <property type="protein sequence ID" value="RED17774.1"/>
    <property type="molecule type" value="Genomic_DNA"/>
</dbReference>
<feature type="binding site" evidence="5">
    <location>
        <position position="145"/>
    </location>
    <ligand>
        <name>Mn(2+)</name>
        <dbReference type="ChEBI" id="CHEBI:29035"/>
        <label>2</label>
    </ligand>
</feature>
<feature type="binding site" evidence="5 7">
    <location>
        <position position="234"/>
    </location>
    <ligand>
        <name>Mn(2+)</name>
        <dbReference type="ChEBI" id="CHEBI:29035"/>
        <label>2</label>
    </ligand>
</feature>
<evidence type="ECO:0000256" key="7">
    <source>
        <dbReference type="PIRSR" id="PIRSR036979-1"/>
    </source>
</evidence>
<feature type="binding site" evidence="7">
    <location>
        <position position="236"/>
    </location>
    <ligand>
        <name>Mn(2+)</name>
        <dbReference type="ChEBI" id="CHEBI:29035"/>
        <label>1</label>
    </ligand>
</feature>
<dbReference type="GO" id="GO:0019556">
    <property type="term" value="P:L-histidine catabolic process to glutamate and formamide"/>
    <property type="evidence" value="ECO:0007669"/>
    <property type="project" value="UniProtKB-UniRule"/>
</dbReference>
<protein>
    <recommendedName>
        <fullName evidence="5 6">Formimidoylglutamase</fullName>
        <ecNumber evidence="5 6">3.5.3.8</ecNumber>
    </recommendedName>
    <alternativeName>
        <fullName evidence="5">Formiminoglutamase</fullName>
    </alternativeName>
    <alternativeName>
        <fullName evidence="5">Formiminoglutamate hydrolase</fullName>
    </alternativeName>
</protein>
<accession>A0A3D9FIZ5</accession>
<dbReference type="Pfam" id="PF00491">
    <property type="entry name" value="Arginase"/>
    <property type="match status" value="1"/>
</dbReference>
<dbReference type="CDD" id="cd09988">
    <property type="entry name" value="Formimidoylglutamase"/>
    <property type="match status" value="1"/>
</dbReference>
<name>A0A3D9FIZ5_9SPHN</name>
<dbReference type="GO" id="GO:0050415">
    <property type="term" value="F:formimidoylglutamase activity"/>
    <property type="evidence" value="ECO:0007669"/>
    <property type="project" value="UniProtKB-UniRule"/>
</dbReference>
<dbReference type="OrthoDB" id="9788689at2"/>
<comment type="pathway">
    <text evidence="5">Amino-acid degradation; L-histidine degradation into L-glutamate; L-glutamate from N-formimidoyl-L-glutamate (hydrolase route): step 1/1.</text>
</comment>
<comment type="similarity">
    <text evidence="5 8">Belongs to the arginase family.</text>
</comment>
<gene>
    <name evidence="5" type="primary">hutG</name>
    <name evidence="10" type="ORF">DFR46_2828</name>
</gene>
<feature type="binding site" evidence="5">
    <location>
        <position position="236"/>
    </location>
    <ligand>
        <name>Mn(2+)</name>
        <dbReference type="ChEBI" id="CHEBI:29035"/>
        <label>2</label>
    </ligand>
</feature>
<dbReference type="InterPro" id="IPR006035">
    <property type="entry name" value="Ureohydrolase"/>
</dbReference>
<evidence type="ECO:0000256" key="2">
    <source>
        <dbReference type="ARBA" id="ARBA00022801"/>
    </source>
</evidence>
<dbReference type="SUPFAM" id="SSF52768">
    <property type="entry name" value="Arginase/deacetylase"/>
    <property type="match status" value="1"/>
</dbReference>
<comment type="caution">
    <text evidence="10">The sequence shown here is derived from an EMBL/GenBank/DDBJ whole genome shotgun (WGS) entry which is preliminary data.</text>
</comment>
<evidence type="ECO:0000256" key="5">
    <source>
        <dbReference type="HAMAP-Rule" id="MF_00737"/>
    </source>
</evidence>
<keyword evidence="11" id="KW-1185">Reference proteome</keyword>
<comment type="catalytic activity">
    <reaction evidence="5">
        <text>N-formimidoyl-L-glutamate + H2O = formamide + L-glutamate</text>
        <dbReference type="Rhea" id="RHEA:22492"/>
        <dbReference type="ChEBI" id="CHEBI:15377"/>
        <dbReference type="ChEBI" id="CHEBI:16397"/>
        <dbReference type="ChEBI" id="CHEBI:29985"/>
        <dbReference type="ChEBI" id="CHEBI:58928"/>
        <dbReference type="EC" id="3.5.3.8"/>
    </reaction>
</comment>
<dbReference type="InterPro" id="IPR023696">
    <property type="entry name" value="Ureohydrolase_dom_sf"/>
</dbReference>
<dbReference type="RefSeq" id="WP_116237008.1">
    <property type="nucleotide sequence ID" value="NZ_QRDP01000004.1"/>
</dbReference>
<dbReference type="EC" id="3.5.3.8" evidence="5 6"/>
<comment type="cofactor">
    <cofactor evidence="5 7">
        <name>Mn(2+)</name>
        <dbReference type="ChEBI" id="CHEBI:29035"/>
    </cofactor>
    <text evidence="5 7">Binds 2 manganese ions per subunit.</text>
</comment>
<evidence type="ECO:0000256" key="8">
    <source>
        <dbReference type="PROSITE-ProRule" id="PRU00742"/>
    </source>
</evidence>
<dbReference type="PANTHER" id="PTHR11358">
    <property type="entry name" value="ARGINASE/AGMATINASE"/>
    <property type="match status" value="1"/>
</dbReference>
<dbReference type="InterPro" id="IPR005923">
    <property type="entry name" value="HutG"/>
</dbReference>
<dbReference type="PIRSF" id="PIRSF036979">
    <property type="entry name" value="Arginase"/>
    <property type="match status" value="1"/>
</dbReference>
<feature type="region of interest" description="Disordered" evidence="9">
    <location>
        <begin position="1"/>
        <end position="20"/>
    </location>
</feature>
<dbReference type="AlphaFoldDB" id="A0A3D9FIZ5"/>
<evidence type="ECO:0000256" key="4">
    <source>
        <dbReference type="ARBA" id="ARBA00023211"/>
    </source>
</evidence>
<feature type="binding site" evidence="5">
    <location>
        <position position="147"/>
    </location>
    <ligand>
        <name>Mn(2+)</name>
        <dbReference type="ChEBI" id="CHEBI:29035"/>
        <label>2</label>
    </ligand>
</feature>
<dbReference type="PANTHER" id="PTHR11358:SF35">
    <property type="entry name" value="FORMIMIDOYLGLUTAMASE"/>
    <property type="match status" value="1"/>
</dbReference>
<evidence type="ECO:0000256" key="1">
    <source>
        <dbReference type="ARBA" id="ARBA00022723"/>
    </source>
</evidence>
<dbReference type="UniPathway" id="UPA00379">
    <property type="reaction ID" value="UER00552"/>
</dbReference>
<feature type="binding site" evidence="5 7">
    <location>
        <position position="149"/>
    </location>
    <ligand>
        <name>Mn(2+)</name>
        <dbReference type="ChEBI" id="CHEBI:29035"/>
        <label>1</label>
    </ligand>
</feature>
<proteinExistence type="inferred from homology"/>
<dbReference type="NCBIfam" id="TIGR01227">
    <property type="entry name" value="hutG"/>
    <property type="match status" value="1"/>
</dbReference>
<reference evidence="10 11" key="1">
    <citation type="submission" date="2018-07" db="EMBL/GenBank/DDBJ databases">
        <title>Genomic Encyclopedia of Type Strains, Phase IV (KMG-IV): sequencing the most valuable type-strain genomes for metagenomic binning, comparative biology and taxonomic classification.</title>
        <authorList>
            <person name="Goeker M."/>
        </authorList>
    </citation>
    <scope>NUCLEOTIDE SEQUENCE [LARGE SCALE GENOMIC DNA]</scope>
    <source>
        <strain evidence="10 11">DSM 26725</strain>
    </source>
</reference>
<dbReference type="GO" id="GO:0030145">
    <property type="term" value="F:manganese ion binding"/>
    <property type="evidence" value="ECO:0007669"/>
    <property type="project" value="UniProtKB-UniRule"/>
</dbReference>
<dbReference type="GO" id="GO:0033389">
    <property type="term" value="P:putrescine biosynthetic process from arginine, via agmatine"/>
    <property type="evidence" value="ECO:0007669"/>
    <property type="project" value="TreeGrafter"/>
</dbReference>
<comment type="function">
    <text evidence="5">Catalyzes the conversion of N-formimidoyl-L-glutamate to L-glutamate and formamide.</text>
</comment>
<keyword evidence="2 5" id="KW-0378">Hydrolase</keyword>
<evidence type="ECO:0000256" key="9">
    <source>
        <dbReference type="SAM" id="MobiDB-lite"/>
    </source>
</evidence>